<dbReference type="OrthoDB" id="260081at2157"/>
<reference evidence="1 2" key="1">
    <citation type="submission" date="2016-10" db="EMBL/GenBank/DDBJ databases">
        <authorList>
            <person name="de Groot N.N."/>
        </authorList>
    </citation>
    <scope>NUCLEOTIDE SEQUENCE [LARGE SCALE GENOMIC DNA]</scope>
    <source>
        <strain evidence="1 2">CGMCC 1.10457</strain>
    </source>
</reference>
<evidence type="ECO:0000313" key="2">
    <source>
        <dbReference type="Proteomes" id="UP000199062"/>
    </source>
</evidence>
<gene>
    <name evidence="1" type="ORF">SAMN05216559_1898</name>
</gene>
<evidence type="ECO:0008006" key="3">
    <source>
        <dbReference type="Google" id="ProtNLM"/>
    </source>
</evidence>
<dbReference type="AlphaFoldDB" id="A0A1I6L2M5"/>
<dbReference type="STRING" id="767519.SAMN05216559_1898"/>
<protein>
    <recommendedName>
        <fullName evidence="3">DoxX-like family protein</fullName>
    </recommendedName>
</protein>
<dbReference type="Proteomes" id="UP000199062">
    <property type="component" value="Unassembled WGS sequence"/>
</dbReference>
<name>A0A1I6L2M5_9EURY</name>
<accession>A0A1I6L2M5</accession>
<proteinExistence type="predicted"/>
<organism evidence="1 2">
    <name type="scientific">Halomicrobium zhouii</name>
    <dbReference type="NCBI Taxonomy" id="767519"/>
    <lineage>
        <taxon>Archaea</taxon>
        <taxon>Methanobacteriati</taxon>
        <taxon>Methanobacteriota</taxon>
        <taxon>Stenosarchaea group</taxon>
        <taxon>Halobacteria</taxon>
        <taxon>Halobacteriales</taxon>
        <taxon>Haloarculaceae</taxon>
        <taxon>Halomicrobium</taxon>
    </lineage>
</organism>
<dbReference type="RefSeq" id="WP_089816172.1">
    <property type="nucleotide sequence ID" value="NZ_FOZK01000002.1"/>
</dbReference>
<keyword evidence="2" id="KW-1185">Reference proteome</keyword>
<sequence>MLRPLFTTICTIEVLAPEALITTAERLALDNSEDCDWRPWVTPGARLEGLVFLAVMWRSNESYSAFKKFLGLVGLLALLYPRAYVNYGGKVAYTTGSTPEWKPWVYTGTRLVGLLYVLISLDELRSES</sequence>
<evidence type="ECO:0000313" key="1">
    <source>
        <dbReference type="EMBL" id="SFR97687.1"/>
    </source>
</evidence>
<dbReference type="EMBL" id="FOZK01000002">
    <property type="protein sequence ID" value="SFR97687.1"/>
    <property type="molecule type" value="Genomic_DNA"/>
</dbReference>